<dbReference type="AlphaFoldDB" id="A0A174IPL3"/>
<feature type="compositionally biased region" description="Acidic residues" evidence="1">
    <location>
        <begin position="95"/>
        <end position="112"/>
    </location>
</feature>
<evidence type="ECO:0000256" key="1">
    <source>
        <dbReference type="SAM" id="MobiDB-lite"/>
    </source>
</evidence>
<feature type="compositionally biased region" description="Low complexity" evidence="1">
    <location>
        <begin position="1001"/>
        <end position="1010"/>
    </location>
</feature>
<feature type="compositionally biased region" description="Acidic residues" evidence="1">
    <location>
        <begin position="1155"/>
        <end position="1165"/>
    </location>
</feature>
<feature type="compositionally biased region" description="Basic and acidic residues" evidence="1">
    <location>
        <begin position="113"/>
        <end position="130"/>
    </location>
</feature>
<dbReference type="PANTHER" id="PTHR45725:SF18">
    <property type="entry name" value="ORC1-LIKE AAA ATPASE DOMAIN-CONTAINING PROTEIN"/>
    <property type="match status" value="1"/>
</dbReference>
<feature type="compositionally biased region" description="Basic and acidic residues" evidence="1">
    <location>
        <begin position="1021"/>
        <end position="1031"/>
    </location>
</feature>
<feature type="compositionally biased region" description="Acidic residues" evidence="1">
    <location>
        <begin position="46"/>
        <end position="56"/>
    </location>
</feature>
<feature type="compositionally biased region" description="Low complexity" evidence="1">
    <location>
        <begin position="746"/>
        <end position="770"/>
    </location>
</feature>
<feature type="compositionally biased region" description="Low complexity" evidence="1">
    <location>
        <begin position="313"/>
        <end position="326"/>
    </location>
</feature>
<feature type="signal peptide" evidence="2">
    <location>
        <begin position="1"/>
        <end position="27"/>
    </location>
</feature>
<feature type="region of interest" description="Disordered" evidence="1">
    <location>
        <begin position="1150"/>
        <end position="1208"/>
    </location>
</feature>
<evidence type="ECO:0000313" key="4">
    <source>
        <dbReference type="Proteomes" id="UP000095706"/>
    </source>
</evidence>
<feature type="compositionally biased region" description="Basic and acidic residues" evidence="1">
    <location>
        <begin position="781"/>
        <end position="793"/>
    </location>
</feature>
<feature type="compositionally biased region" description="Low complexity" evidence="1">
    <location>
        <begin position="57"/>
        <end position="73"/>
    </location>
</feature>
<feature type="region of interest" description="Disordered" evidence="1">
    <location>
        <begin position="444"/>
        <end position="484"/>
    </location>
</feature>
<feature type="compositionally biased region" description="Low complexity" evidence="1">
    <location>
        <begin position="33"/>
        <end position="45"/>
    </location>
</feature>
<feature type="compositionally biased region" description="Basic and acidic residues" evidence="1">
    <location>
        <begin position="164"/>
        <end position="173"/>
    </location>
</feature>
<dbReference type="PANTHER" id="PTHR45725">
    <property type="entry name" value="FORMIN HOMOLOGY 2 FAMILY MEMBER"/>
    <property type="match status" value="1"/>
</dbReference>
<dbReference type="InterPro" id="IPR051425">
    <property type="entry name" value="Formin_Homology"/>
</dbReference>
<feature type="compositionally biased region" description="Low complexity" evidence="1">
    <location>
        <begin position="80"/>
        <end position="92"/>
    </location>
</feature>
<dbReference type="RefSeq" id="WP_055228542.1">
    <property type="nucleotide sequence ID" value="NZ_CYYV01000018.1"/>
</dbReference>
<feature type="region of interest" description="Disordered" evidence="1">
    <location>
        <begin position="26"/>
        <end position="202"/>
    </location>
</feature>
<proteinExistence type="predicted"/>
<sequence length="1262" mass="134802">MKGNSSKFLALLLSASMIMSPTASVLADTQEKAAQTESSAAAEEAPQSEETAETAEPETTPAETESSESTAETPAEEPTETPAAPAEDQTPAGSDETETPSADEDASEDTAEDTAKDGEETADTTEKEPEAADETSQDAEKETPAKEETKDAVKENTSPAAEQPKTEVKETTRNEASNTAEEKETKAAEAAKPADGEYETSAEATGSMFRVISSRLIVKDGKLKASILLSGTGYDYLYTGTAAEAAAADEKSWIAPTGSETYTDTKTGAEKTGYRFEIPVEELDKQMDVAVRSAKKKTWADKTVTIHSTDAIPTVTPEPTETPSENPGEDSSNKPASVEAPVTKEDGSVFKMFVISEATMINKGDKLVLTLKTNNVSFDKLYLGKNDDLAKTPAIQGMQEANGGYSFTFEVDADKAGTTVPIVLGKKDGTWYTKQQLYLAVPGSKTPEVTPIPEPTETPVPTATPTPSETPVPTATPTPEPAKVENGIYSGTAETGAAMFKVVGVELTVKDGDMKARITLSGVAYDYLYMGTPEEAAATDKSAWIAGVGTVDYTTADGETKTGMQYDIPVAALDQALVVSSHSAKRDKWYARTITIASSSLKKTADLPADETNKVADGIYSAEATTNAAMFKVVGVKLTAKNGKMTAVITLSGSGYDYLYMGTGKDAAAESGAWIASTGKVDYTLDGETKTGMQFEIPVEALDQELAVAAHAVKSGKWYDRAITIASSSLKKTGDLPSDDNKGDTPKPTLVPTKTPTVSPSETPVVKPTSTPAPAPTQKPADTKPEQESKYESDLSGGTSKVDSATTLADGVYTPDGFSFSGGSGKVTISCSKITVTNGQAYATIAFSSPYYGYVKANGNKYMANVSGGSSIFTIPVELNKNNTIIGMTTRMSVAHEISYNIFISLAAAKKGGSTSFSTGFVKADGTTSTISTDNSKLDTTAPEIMGLEYKAETKLAYAEYFKMYHYDEGITLLEIDMTKDTERDPEKQTEDDKKAEDTDTAAAEDTAAATDEEEAAAASDSKKTSTEKAKDLTEKTKELYEGNVVKYLIVPKDVEIPAGLDKDMIVIQLPVEKTYVASEDALKLLDEQLDAAESIKAVGMEQKDCQIENIAKAMEDKKISFDGAFDDLDYKALVKDEIDFAILPSEFLPGNAKDEEDADAADETADTKAEDQKDDKDDKTTDEKADEDKTPEELLKEENERLSDTAERLATLTIPMLVDRSADEETDLAKAEWLKVYGVIFGCEDQANELFQQMVKAEENK</sequence>
<organism evidence="3 4">
    <name type="scientific">Fusicatenibacter saccharivorans</name>
    <dbReference type="NCBI Taxonomy" id="1150298"/>
    <lineage>
        <taxon>Bacteria</taxon>
        <taxon>Bacillati</taxon>
        <taxon>Bacillota</taxon>
        <taxon>Clostridia</taxon>
        <taxon>Lachnospirales</taxon>
        <taxon>Lachnospiraceae</taxon>
        <taxon>Fusicatenibacter</taxon>
    </lineage>
</organism>
<feature type="compositionally biased region" description="Basic and acidic residues" evidence="1">
    <location>
        <begin position="138"/>
        <end position="154"/>
    </location>
</feature>
<feature type="compositionally biased region" description="Basic and acidic residues" evidence="1">
    <location>
        <begin position="180"/>
        <end position="195"/>
    </location>
</feature>
<protein>
    <submittedName>
        <fullName evidence="3">Pyrroline-5-carboxylate reductase</fullName>
    </submittedName>
</protein>
<dbReference type="EMBL" id="CYYV01000018">
    <property type="protein sequence ID" value="CUO87487.1"/>
    <property type="molecule type" value="Genomic_DNA"/>
</dbReference>
<accession>A0A174IPL3</accession>
<gene>
    <name evidence="3" type="ORF">ERS852406_03057</name>
</gene>
<evidence type="ECO:0000313" key="3">
    <source>
        <dbReference type="EMBL" id="CUO87487.1"/>
    </source>
</evidence>
<dbReference type="Proteomes" id="UP000095706">
    <property type="component" value="Unassembled WGS sequence"/>
</dbReference>
<evidence type="ECO:0000256" key="2">
    <source>
        <dbReference type="SAM" id="SignalP"/>
    </source>
</evidence>
<feature type="region of interest" description="Disordered" evidence="1">
    <location>
        <begin position="309"/>
        <end position="341"/>
    </location>
</feature>
<keyword evidence="2" id="KW-0732">Signal</keyword>
<feature type="compositionally biased region" description="Basic and acidic residues" evidence="1">
    <location>
        <begin position="978"/>
        <end position="998"/>
    </location>
</feature>
<feature type="compositionally biased region" description="Basic and acidic residues" evidence="1">
    <location>
        <begin position="1166"/>
        <end position="1208"/>
    </location>
</feature>
<feature type="compositionally biased region" description="Pro residues" evidence="1">
    <location>
        <begin position="450"/>
        <end position="480"/>
    </location>
</feature>
<feature type="region of interest" description="Disordered" evidence="1">
    <location>
        <begin position="978"/>
        <end position="1031"/>
    </location>
</feature>
<feature type="chain" id="PRO_5008024551" evidence="2">
    <location>
        <begin position="28"/>
        <end position="1262"/>
    </location>
</feature>
<feature type="region of interest" description="Disordered" evidence="1">
    <location>
        <begin position="731"/>
        <end position="802"/>
    </location>
</feature>
<reference evidence="3 4" key="1">
    <citation type="submission" date="2015-09" db="EMBL/GenBank/DDBJ databases">
        <authorList>
            <consortium name="Pathogen Informatics"/>
        </authorList>
    </citation>
    <scope>NUCLEOTIDE SEQUENCE [LARGE SCALE GENOMIC DNA]</scope>
    <source>
        <strain evidence="3 4">2789STDY5608849</strain>
    </source>
</reference>
<name>A0A174IPL3_9FIRM</name>